<dbReference type="GO" id="GO:0006935">
    <property type="term" value="P:chemotaxis"/>
    <property type="evidence" value="ECO:0007669"/>
    <property type="project" value="InterPro"/>
</dbReference>
<name>A0A2K3USV6_9DEIO</name>
<evidence type="ECO:0000256" key="1">
    <source>
        <dbReference type="SAM" id="MobiDB-lite"/>
    </source>
</evidence>
<organism evidence="3 4">
    <name type="scientific">Deinococcus koreensis</name>
    <dbReference type="NCBI Taxonomy" id="2054903"/>
    <lineage>
        <taxon>Bacteria</taxon>
        <taxon>Thermotogati</taxon>
        <taxon>Deinococcota</taxon>
        <taxon>Deinococci</taxon>
        <taxon>Deinococcales</taxon>
        <taxon>Deinococcaceae</taxon>
        <taxon>Deinococcus</taxon>
    </lineage>
</organism>
<accession>A0A2K3USV6</accession>
<feature type="region of interest" description="Disordered" evidence="1">
    <location>
        <begin position="1"/>
        <end position="22"/>
    </location>
</feature>
<keyword evidence="4" id="KW-1185">Reference proteome</keyword>
<proteinExistence type="predicted"/>
<dbReference type="OrthoDB" id="5298045at2"/>
<dbReference type="Gene3D" id="2.40.50.180">
    <property type="entry name" value="CheA-289, Domain 4"/>
    <property type="match status" value="1"/>
</dbReference>
<reference evidence="3 4" key="1">
    <citation type="submission" date="2018-01" db="EMBL/GenBank/DDBJ databases">
        <title>Deinococcus koreensis sp. nov., a radiation-resistant bacterium isolated from river water.</title>
        <authorList>
            <person name="Choi A."/>
        </authorList>
    </citation>
    <scope>NUCLEOTIDE SEQUENCE [LARGE SCALE GENOMIC DNA]</scope>
    <source>
        <strain evidence="3 4">SJW1-2</strain>
    </source>
</reference>
<dbReference type="Proteomes" id="UP000236379">
    <property type="component" value="Unassembled WGS sequence"/>
</dbReference>
<dbReference type="EMBL" id="PPPD01000002">
    <property type="protein sequence ID" value="PNY79624.1"/>
    <property type="molecule type" value="Genomic_DNA"/>
</dbReference>
<dbReference type="GO" id="GO:0007165">
    <property type="term" value="P:signal transduction"/>
    <property type="evidence" value="ECO:0007669"/>
    <property type="project" value="InterPro"/>
</dbReference>
<dbReference type="InterPro" id="IPR036061">
    <property type="entry name" value="CheW-like_dom_sf"/>
</dbReference>
<gene>
    <name evidence="3" type="ORF">CVO96_16785</name>
</gene>
<dbReference type="AlphaFoldDB" id="A0A2K3USV6"/>
<dbReference type="PROSITE" id="PS50851">
    <property type="entry name" value="CHEW"/>
    <property type="match status" value="1"/>
</dbReference>
<evidence type="ECO:0000259" key="2">
    <source>
        <dbReference type="PROSITE" id="PS50851"/>
    </source>
</evidence>
<feature type="domain" description="CheW-like" evidence="2">
    <location>
        <begin position="34"/>
        <end position="170"/>
    </location>
</feature>
<protein>
    <recommendedName>
        <fullName evidence="2">CheW-like domain-containing protein</fullName>
    </recommendedName>
</protein>
<dbReference type="InterPro" id="IPR002545">
    <property type="entry name" value="CheW-lke_dom"/>
</dbReference>
<evidence type="ECO:0000313" key="3">
    <source>
        <dbReference type="EMBL" id="PNY79624.1"/>
    </source>
</evidence>
<dbReference type="Pfam" id="PF01584">
    <property type="entry name" value="CheW"/>
    <property type="match status" value="1"/>
</dbReference>
<evidence type="ECO:0000313" key="4">
    <source>
        <dbReference type="Proteomes" id="UP000236379"/>
    </source>
</evidence>
<dbReference type="SUPFAM" id="SSF50341">
    <property type="entry name" value="CheW-like"/>
    <property type="match status" value="1"/>
</dbReference>
<sequence>MGPAPGRRGLRGQAVHPRAGAGHRVPARELRIGVARALVFGLAGLQLALTEQDCEVMPRAPVTRLPQADPLLLGLSAVHGRAVPLVNLARLLDRPTAEAELMIVIRLGQESVALPADVVYGLTDLPPHTPGAGLLGDALALAAPEPLPATAQPLSLQPLLGALRAHLERV</sequence>
<comment type="caution">
    <text evidence="3">The sequence shown here is derived from an EMBL/GenBank/DDBJ whole genome shotgun (WGS) entry which is preliminary data.</text>
</comment>